<dbReference type="InterPro" id="IPR020471">
    <property type="entry name" value="AKR"/>
</dbReference>
<dbReference type="SUPFAM" id="SSF51430">
    <property type="entry name" value="NAD(P)-linked oxidoreductase"/>
    <property type="match status" value="1"/>
</dbReference>
<keyword evidence="2" id="KW-0521">NADP</keyword>
<proteinExistence type="inferred from homology"/>
<keyword evidence="3" id="KW-0560">Oxidoreductase</keyword>
<dbReference type="Proteomes" id="UP000298327">
    <property type="component" value="Unassembled WGS sequence"/>
</dbReference>
<dbReference type="STRING" id="205917.A0A4Y9YJK1"/>
<evidence type="ECO:0000313" key="5">
    <source>
        <dbReference type="EMBL" id="TFY62170.1"/>
    </source>
</evidence>
<name>A0A4Y9YJK1_9AGAM</name>
<dbReference type="Gene3D" id="3.20.20.100">
    <property type="entry name" value="NADP-dependent oxidoreductase domain"/>
    <property type="match status" value="1"/>
</dbReference>
<dbReference type="OrthoDB" id="5945798at2759"/>
<organism evidence="5 6">
    <name type="scientific">Dentipellis fragilis</name>
    <dbReference type="NCBI Taxonomy" id="205917"/>
    <lineage>
        <taxon>Eukaryota</taxon>
        <taxon>Fungi</taxon>
        <taxon>Dikarya</taxon>
        <taxon>Basidiomycota</taxon>
        <taxon>Agaricomycotina</taxon>
        <taxon>Agaricomycetes</taxon>
        <taxon>Russulales</taxon>
        <taxon>Hericiaceae</taxon>
        <taxon>Dentipellis</taxon>
    </lineage>
</organism>
<evidence type="ECO:0000259" key="4">
    <source>
        <dbReference type="Pfam" id="PF00248"/>
    </source>
</evidence>
<dbReference type="Pfam" id="PF00248">
    <property type="entry name" value="Aldo_ket_red"/>
    <property type="match status" value="1"/>
</dbReference>
<evidence type="ECO:0000256" key="2">
    <source>
        <dbReference type="ARBA" id="ARBA00022857"/>
    </source>
</evidence>
<evidence type="ECO:0000313" key="6">
    <source>
        <dbReference type="Proteomes" id="UP000298327"/>
    </source>
</evidence>
<reference evidence="5 6" key="1">
    <citation type="submission" date="2019-02" db="EMBL/GenBank/DDBJ databases">
        <title>Genome sequencing of the rare red list fungi Dentipellis fragilis.</title>
        <authorList>
            <person name="Buettner E."/>
            <person name="Kellner H."/>
        </authorList>
    </citation>
    <scope>NUCLEOTIDE SEQUENCE [LARGE SCALE GENOMIC DNA]</scope>
    <source>
        <strain evidence="5 6">DSM 105465</strain>
    </source>
</reference>
<dbReference type="PANTHER" id="PTHR43827">
    <property type="entry name" value="2,5-DIKETO-D-GLUCONIC ACID REDUCTASE"/>
    <property type="match status" value="1"/>
</dbReference>
<dbReference type="AlphaFoldDB" id="A0A4Y9YJK1"/>
<keyword evidence="6" id="KW-1185">Reference proteome</keyword>
<sequence length="164" mass="18417">MISTAYFCWYTPFKFHLSLKLPSSRNLRRHVAGTEAISYKVAMANIPYFTFNNGQKVPPIGMGCWMGEVGGGELVKDMCTKALAAGYRHFDTAAGYANEEQVGKAIRESGIPREELFVTTKLGFDHTRVREAFEESLQQLGLDYIDLYLVHWPHTIVDGMSTSV</sequence>
<comment type="caution">
    <text evidence="5">The sequence shown here is derived from an EMBL/GenBank/DDBJ whole genome shotgun (WGS) entry which is preliminary data.</text>
</comment>
<accession>A0A4Y9YJK1</accession>
<comment type="similarity">
    <text evidence="1">Belongs to the aldo/keto reductase family.</text>
</comment>
<dbReference type="PROSITE" id="PS00798">
    <property type="entry name" value="ALDOKETO_REDUCTASE_1"/>
    <property type="match status" value="1"/>
</dbReference>
<evidence type="ECO:0000256" key="3">
    <source>
        <dbReference type="ARBA" id="ARBA00023002"/>
    </source>
</evidence>
<evidence type="ECO:0000256" key="1">
    <source>
        <dbReference type="ARBA" id="ARBA00007905"/>
    </source>
</evidence>
<feature type="domain" description="NADP-dependent oxidoreductase" evidence="4">
    <location>
        <begin position="72"/>
        <end position="157"/>
    </location>
</feature>
<gene>
    <name evidence="5" type="ORF">EVG20_g6805</name>
</gene>
<dbReference type="InterPro" id="IPR023210">
    <property type="entry name" value="NADP_OxRdtase_dom"/>
</dbReference>
<dbReference type="InterPro" id="IPR036812">
    <property type="entry name" value="NAD(P)_OxRdtase_dom_sf"/>
</dbReference>
<protein>
    <recommendedName>
        <fullName evidence="4">NADP-dependent oxidoreductase domain-containing protein</fullName>
    </recommendedName>
</protein>
<dbReference type="GO" id="GO:0016616">
    <property type="term" value="F:oxidoreductase activity, acting on the CH-OH group of donors, NAD or NADP as acceptor"/>
    <property type="evidence" value="ECO:0007669"/>
    <property type="project" value="UniProtKB-ARBA"/>
</dbReference>
<dbReference type="InterPro" id="IPR018170">
    <property type="entry name" value="Aldo/ket_reductase_CS"/>
</dbReference>
<dbReference type="PRINTS" id="PR00069">
    <property type="entry name" value="ALDKETRDTASE"/>
</dbReference>
<dbReference type="EMBL" id="SEOQ01000476">
    <property type="protein sequence ID" value="TFY62170.1"/>
    <property type="molecule type" value="Genomic_DNA"/>
</dbReference>
<dbReference type="PANTHER" id="PTHR43827:SF3">
    <property type="entry name" value="NADP-DEPENDENT OXIDOREDUCTASE DOMAIN-CONTAINING PROTEIN"/>
    <property type="match status" value="1"/>
</dbReference>